<evidence type="ECO:0000313" key="6">
    <source>
        <dbReference type="EMBL" id="PFX32379.1"/>
    </source>
</evidence>
<dbReference type="GO" id="GO:0005737">
    <property type="term" value="C:cytoplasm"/>
    <property type="evidence" value="ECO:0007669"/>
    <property type="project" value="UniProtKB-SubCell"/>
</dbReference>
<evidence type="ECO:0000256" key="2">
    <source>
        <dbReference type="ARBA" id="ARBA00004496"/>
    </source>
</evidence>
<name>A0A2B4STE6_STYPI</name>
<comment type="subcellular location">
    <subcellularLocation>
        <location evidence="2">Cytoplasm</location>
    </subcellularLocation>
    <subcellularLocation>
        <location evidence="1">Nucleus</location>
    </subcellularLocation>
</comment>
<keyword evidence="3" id="KW-0963">Cytoplasm</keyword>
<dbReference type="STRING" id="50429.A0A2B4STE6"/>
<comment type="caution">
    <text evidence="6">The sequence shown here is derived from an EMBL/GenBank/DDBJ whole genome shotgun (WGS) entry which is preliminary data.</text>
</comment>
<dbReference type="PANTHER" id="PTHR31661:SF1">
    <property type="entry name" value="CDAN1-INTERACTING NUCLEASE 1"/>
    <property type="match status" value="1"/>
</dbReference>
<dbReference type="PANTHER" id="PTHR31661">
    <property type="entry name" value="SIMILAR TO CDNA SEQUENCE BC052040"/>
    <property type="match status" value="1"/>
</dbReference>
<protein>
    <recommendedName>
        <fullName evidence="5">CDAN1-interacting nuclease 1</fullName>
    </recommendedName>
</protein>
<dbReference type="AlphaFoldDB" id="A0A2B4STE6"/>
<accession>A0A2B4STE6</accession>
<organism evidence="6 7">
    <name type="scientific">Stylophora pistillata</name>
    <name type="common">Smooth cauliflower coral</name>
    <dbReference type="NCBI Taxonomy" id="50429"/>
    <lineage>
        <taxon>Eukaryota</taxon>
        <taxon>Metazoa</taxon>
        <taxon>Cnidaria</taxon>
        <taxon>Anthozoa</taxon>
        <taxon>Hexacorallia</taxon>
        <taxon>Scleractinia</taxon>
        <taxon>Astrocoeniina</taxon>
        <taxon>Pocilloporidae</taxon>
        <taxon>Stylophora</taxon>
    </lineage>
</organism>
<dbReference type="EMBL" id="LSMT01000024">
    <property type="protein sequence ID" value="PFX32379.1"/>
    <property type="molecule type" value="Genomic_DNA"/>
</dbReference>
<keyword evidence="7" id="KW-1185">Reference proteome</keyword>
<proteinExistence type="predicted"/>
<dbReference type="InterPro" id="IPR029404">
    <property type="entry name" value="CDIN1"/>
</dbReference>
<dbReference type="OrthoDB" id="1272at2759"/>
<evidence type="ECO:0000256" key="4">
    <source>
        <dbReference type="ARBA" id="ARBA00023242"/>
    </source>
</evidence>
<dbReference type="Pfam" id="PF14811">
    <property type="entry name" value="TPD"/>
    <property type="match status" value="1"/>
</dbReference>
<evidence type="ECO:0000256" key="1">
    <source>
        <dbReference type="ARBA" id="ARBA00004123"/>
    </source>
</evidence>
<keyword evidence="4" id="KW-0539">Nucleus</keyword>
<evidence type="ECO:0000256" key="5">
    <source>
        <dbReference type="ARBA" id="ARBA00023480"/>
    </source>
</evidence>
<evidence type="ECO:0000256" key="3">
    <source>
        <dbReference type="ARBA" id="ARBA00022490"/>
    </source>
</evidence>
<sequence>MKREIYQQILSMMHMYGSRDCLKTIALQFPGVTYNTLVSIYSQDYQKKTRKNHHKHHKPDVMETYYKRYLSGVSQDSGEPVLLRIAEEVDLSHSLLARIVLERHLSHTCYEGQNPPRGVVSQMMKDPLSLIEDKTLATEVHQCILNDPNYGPLVDNIKRSVGYEYELILRERLENRGIQFLGEDDLRSRGYDKTPDCKLEIPIAVDGCVINWIESKASFGDEYNHQTYLKDQFWSYWNRFGPGMVIYWFGFIDELDCNRERGIILKDDFPTDIITLESFLETS</sequence>
<reference evidence="7" key="1">
    <citation type="journal article" date="2017" name="bioRxiv">
        <title>Comparative analysis of the genomes of Stylophora pistillata and Acropora digitifera provides evidence for extensive differences between species of corals.</title>
        <authorList>
            <person name="Voolstra C.R."/>
            <person name="Li Y."/>
            <person name="Liew Y.J."/>
            <person name="Baumgarten S."/>
            <person name="Zoccola D."/>
            <person name="Flot J.-F."/>
            <person name="Tambutte S."/>
            <person name="Allemand D."/>
            <person name="Aranda M."/>
        </authorList>
    </citation>
    <scope>NUCLEOTIDE SEQUENCE [LARGE SCALE GENOMIC DNA]</scope>
</reference>
<evidence type="ECO:0000313" key="7">
    <source>
        <dbReference type="Proteomes" id="UP000225706"/>
    </source>
</evidence>
<dbReference type="GO" id="GO:0005634">
    <property type="term" value="C:nucleus"/>
    <property type="evidence" value="ECO:0007669"/>
    <property type="project" value="UniProtKB-SubCell"/>
</dbReference>
<gene>
    <name evidence="6" type="primary">2</name>
    <name evidence="6" type="ORF">AWC38_SpisGene2775</name>
</gene>
<dbReference type="Proteomes" id="UP000225706">
    <property type="component" value="Unassembled WGS sequence"/>
</dbReference>